<dbReference type="InterPro" id="IPR025966">
    <property type="entry name" value="OppC_N"/>
</dbReference>
<proteinExistence type="inferred from homology"/>
<keyword evidence="2 7" id="KW-0813">Transport</keyword>
<reference evidence="9" key="1">
    <citation type="submission" date="2020-10" db="EMBL/GenBank/DDBJ databases">
        <authorList>
            <person name="Gilroy R."/>
        </authorList>
    </citation>
    <scope>NUCLEOTIDE SEQUENCE</scope>
    <source>
        <strain evidence="9">ChiHjej10B9-9673</strain>
    </source>
</reference>
<dbReference type="InterPro" id="IPR050366">
    <property type="entry name" value="BP-dependent_transpt_permease"/>
</dbReference>
<keyword evidence="6 7" id="KW-0472">Membrane</keyword>
<feature type="transmembrane region" description="Helical" evidence="7">
    <location>
        <begin position="213"/>
        <end position="236"/>
    </location>
</feature>
<dbReference type="InterPro" id="IPR035906">
    <property type="entry name" value="MetI-like_sf"/>
</dbReference>
<evidence type="ECO:0000256" key="1">
    <source>
        <dbReference type="ARBA" id="ARBA00004651"/>
    </source>
</evidence>
<dbReference type="EMBL" id="DVJK01000108">
    <property type="protein sequence ID" value="HIS66675.1"/>
    <property type="molecule type" value="Genomic_DNA"/>
</dbReference>
<evidence type="ECO:0000313" key="9">
    <source>
        <dbReference type="EMBL" id="HIS66675.1"/>
    </source>
</evidence>
<gene>
    <name evidence="9" type="ORF">IAC18_03830</name>
</gene>
<evidence type="ECO:0000256" key="3">
    <source>
        <dbReference type="ARBA" id="ARBA00022475"/>
    </source>
</evidence>
<dbReference type="PANTHER" id="PTHR43386">
    <property type="entry name" value="OLIGOPEPTIDE TRANSPORT SYSTEM PERMEASE PROTEIN APPC"/>
    <property type="match status" value="1"/>
</dbReference>
<keyword evidence="3" id="KW-1003">Cell membrane</keyword>
<dbReference type="InterPro" id="IPR000515">
    <property type="entry name" value="MetI-like"/>
</dbReference>
<name>A0A9D1FD94_9FIRM</name>
<feature type="transmembrane region" description="Helical" evidence="7">
    <location>
        <begin position="262"/>
        <end position="283"/>
    </location>
</feature>
<reference evidence="9" key="2">
    <citation type="journal article" date="2021" name="PeerJ">
        <title>Extensive microbial diversity within the chicken gut microbiome revealed by metagenomics and culture.</title>
        <authorList>
            <person name="Gilroy R."/>
            <person name="Ravi A."/>
            <person name="Getino M."/>
            <person name="Pursley I."/>
            <person name="Horton D.L."/>
            <person name="Alikhan N.F."/>
            <person name="Baker D."/>
            <person name="Gharbi K."/>
            <person name="Hall N."/>
            <person name="Watson M."/>
            <person name="Adriaenssens E.M."/>
            <person name="Foster-Nyarko E."/>
            <person name="Jarju S."/>
            <person name="Secka A."/>
            <person name="Antonio M."/>
            <person name="Oren A."/>
            <person name="Chaudhuri R.R."/>
            <person name="La Ragione R."/>
            <person name="Hildebrand F."/>
            <person name="Pallen M.J."/>
        </authorList>
    </citation>
    <scope>NUCLEOTIDE SEQUENCE</scope>
    <source>
        <strain evidence="9">ChiHjej10B9-9673</strain>
    </source>
</reference>
<comment type="caution">
    <text evidence="9">The sequence shown here is derived from an EMBL/GenBank/DDBJ whole genome shotgun (WGS) entry which is preliminary data.</text>
</comment>
<dbReference type="SUPFAM" id="SSF161098">
    <property type="entry name" value="MetI-like"/>
    <property type="match status" value="1"/>
</dbReference>
<feature type="domain" description="ABC transmembrane type-1" evidence="8">
    <location>
        <begin position="92"/>
        <end position="283"/>
    </location>
</feature>
<dbReference type="PANTHER" id="PTHR43386:SF1">
    <property type="entry name" value="D,D-DIPEPTIDE TRANSPORT SYSTEM PERMEASE PROTEIN DDPC-RELATED"/>
    <property type="match status" value="1"/>
</dbReference>
<evidence type="ECO:0000259" key="8">
    <source>
        <dbReference type="PROSITE" id="PS50928"/>
    </source>
</evidence>
<dbReference type="CDD" id="cd06261">
    <property type="entry name" value="TM_PBP2"/>
    <property type="match status" value="1"/>
</dbReference>
<dbReference type="PROSITE" id="PS50928">
    <property type="entry name" value="ABC_TM1"/>
    <property type="match status" value="1"/>
</dbReference>
<evidence type="ECO:0000313" key="10">
    <source>
        <dbReference type="Proteomes" id="UP000824001"/>
    </source>
</evidence>
<evidence type="ECO:0000256" key="2">
    <source>
        <dbReference type="ARBA" id="ARBA00022448"/>
    </source>
</evidence>
<dbReference type="GO" id="GO:0055085">
    <property type="term" value="P:transmembrane transport"/>
    <property type="evidence" value="ECO:0007669"/>
    <property type="project" value="InterPro"/>
</dbReference>
<evidence type="ECO:0000256" key="4">
    <source>
        <dbReference type="ARBA" id="ARBA00022692"/>
    </source>
</evidence>
<feature type="transmembrane region" description="Helical" evidence="7">
    <location>
        <begin position="31"/>
        <end position="52"/>
    </location>
</feature>
<feature type="transmembrane region" description="Helical" evidence="7">
    <location>
        <begin position="94"/>
        <end position="119"/>
    </location>
</feature>
<comment type="subcellular location">
    <subcellularLocation>
        <location evidence="1 7">Cell membrane</location>
        <topology evidence="1 7">Multi-pass membrane protein</topology>
    </subcellularLocation>
</comment>
<sequence>MDRLSRKKKRKKKEAVGVWSEVLYRLSRNRAAIFGLIVMFILVLFALFPQAFASEGYDNQDYTRIFVSPCLEHPFGTDNVGRDIFSRVVYGARISLAVGLMAMLGSLVVGGTLGALAAVNGNVSDNIIMRICDVFMSIPSTLLAISICAALGNGMTNLIIAITISLIPSFSRTVRASILTVKDQEYIEAARAIGASKIRLVFRHMIPNAMGPIIVRATLDVAGSITAAAALSFIGLGVTPPTPEWGCMLNQAKQYITSFDKWYIVAFPGIMIMLTVFALNLFGDGLRDAFDPRSKN</sequence>
<organism evidence="9 10">
    <name type="scientific">Candidatus Scatomorpha merdipullorum</name>
    <dbReference type="NCBI Taxonomy" id="2840927"/>
    <lineage>
        <taxon>Bacteria</taxon>
        <taxon>Bacillati</taxon>
        <taxon>Bacillota</taxon>
        <taxon>Clostridia</taxon>
        <taxon>Eubacteriales</taxon>
        <taxon>Candidatus Scatomorpha</taxon>
    </lineage>
</organism>
<dbReference type="AlphaFoldDB" id="A0A9D1FD94"/>
<dbReference type="Gene3D" id="1.10.3720.10">
    <property type="entry name" value="MetI-like"/>
    <property type="match status" value="1"/>
</dbReference>
<comment type="similarity">
    <text evidence="7">Belongs to the binding-protein-dependent transport system permease family.</text>
</comment>
<dbReference type="Pfam" id="PF12911">
    <property type="entry name" value="OppC_N"/>
    <property type="match status" value="1"/>
</dbReference>
<accession>A0A9D1FD94</accession>
<dbReference type="Pfam" id="PF00528">
    <property type="entry name" value="BPD_transp_1"/>
    <property type="match status" value="1"/>
</dbReference>
<dbReference type="GO" id="GO:0005886">
    <property type="term" value="C:plasma membrane"/>
    <property type="evidence" value="ECO:0007669"/>
    <property type="project" value="UniProtKB-SubCell"/>
</dbReference>
<evidence type="ECO:0000256" key="6">
    <source>
        <dbReference type="ARBA" id="ARBA00023136"/>
    </source>
</evidence>
<evidence type="ECO:0000256" key="7">
    <source>
        <dbReference type="RuleBase" id="RU363032"/>
    </source>
</evidence>
<dbReference type="Proteomes" id="UP000824001">
    <property type="component" value="Unassembled WGS sequence"/>
</dbReference>
<keyword evidence="4 7" id="KW-0812">Transmembrane</keyword>
<keyword evidence="5 7" id="KW-1133">Transmembrane helix</keyword>
<protein>
    <submittedName>
        <fullName evidence="9">ABC transporter permease</fullName>
    </submittedName>
</protein>
<evidence type="ECO:0000256" key="5">
    <source>
        <dbReference type="ARBA" id="ARBA00022989"/>
    </source>
</evidence>